<proteinExistence type="predicted"/>
<accession>F4NRU5</accession>
<organism evidence="1 2">
    <name type="scientific">Batrachochytrium dendrobatidis (strain JAM81 / FGSC 10211)</name>
    <name type="common">Frog chytrid fungus</name>
    <dbReference type="NCBI Taxonomy" id="684364"/>
    <lineage>
        <taxon>Eukaryota</taxon>
        <taxon>Fungi</taxon>
        <taxon>Fungi incertae sedis</taxon>
        <taxon>Chytridiomycota</taxon>
        <taxon>Chytridiomycota incertae sedis</taxon>
        <taxon>Chytridiomycetes</taxon>
        <taxon>Rhizophydiales</taxon>
        <taxon>Rhizophydiales incertae sedis</taxon>
        <taxon>Batrachochytrium</taxon>
    </lineage>
</organism>
<dbReference type="OrthoDB" id="10586089at2759"/>
<protein>
    <submittedName>
        <fullName evidence="1">Uncharacterized protein</fullName>
    </submittedName>
</protein>
<reference evidence="1 2" key="1">
    <citation type="submission" date="2009-12" db="EMBL/GenBank/DDBJ databases">
        <title>The draft genome of Batrachochytrium dendrobatidis.</title>
        <authorList>
            <consortium name="US DOE Joint Genome Institute (JGI-PGF)"/>
            <person name="Kuo A."/>
            <person name="Salamov A."/>
            <person name="Schmutz J."/>
            <person name="Lucas S."/>
            <person name="Pitluck S."/>
            <person name="Rosenblum E."/>
            <person name="Stajich J."/>
            <person name="Eisen M."/>
            <person name="Grigoriev I.V."/>
        </authorList>
    </citation>
    <scope>NUCLEOTIDE SEQUENCE [LARGE SCALE GENOMIC DNA]</scope>
    <source>
        <strain evidence="2">JAM81 / FGSC 10211</strain>
    </source>
</reference>
<evidence type="ECO:0000313" key="1">
    <source>
        <dbReference type="EMBL" id="EGF84193.1"/>
    </source>
</evidence>
<name>F4NRU5_BATDJ</name>
<dbReference type="GeneID" id="18242043"/>
<dbReference type="InParanoid" id="F4NRU5"/>
<dbReference type="HOGENOM" id="CLU_2721815_0_0_1"/>
<sequence>MNPTDLSIACPGVDFTVSYQPHDTLFSIGDYVIKYLQKTFDIIKSSPNIENSTIVDFVRSNIKDHNSAILDI</sequence>
<dbReference type="AlphaFoldDB" id="F4NRU5"/>
<dbReference type="EMBL" id="GL882879">
    <property type="protein sequence ID" value="EGF84193.1"/>
    <property type="molecule type" value="Genomic_DNA"/>
</dbReference>
<dbReference type="RefSeq" id="XP_006676368.1">
    <property type="nucleotide sequence ID" value="XM_006676305.1"/>
</dbReference>
<gene>
    <name evidence="1" type="ORF">BATDEDRAFT_85380</name>
</gene>
<evidence type="ECO:0000313" key="2">
    <source>
        <dbReference type="Proteomes" id="UP000007241"/>
    </source>
</evidence>
<dbReference type="Proteomes" id="UP000007241">
    <property type="component" value="Unassembled WGS sequence"/>
</dbReference>
<keyword evidence="2" id="KW-1185">Reference proteome</keyword>